<dbReference type="PANTHER" id="PTHR30273">
    <property type="entry name" value="PERIPLASMIC SIGNAL SENSOR AND SIGMA FACTOR ACTIVATOR FECR-RELATED"/>
    <property type="match status" value="1"/>
</dbReference>
<keyword evidence="1" id="KW-1133">Transmembrane helix</keyword>
<feature type="transmembrane region" description="Helical" evidence="1">
    <location>
        <begin position="103"/>
        <end position="126"/>
    </location>
</feature>
<gene>
    <name evidence="4" type="ORF">G3A50_14070</name>
</gene>
<evidence type="ECO:0000259" key="3">
    <source>
        <dbReference type="Pfam" id="PF16220"/>
    </source>
</evidence>
<name>A0A6P1YTU1_9HYPH</name>
<evidence type="ECO:0000313" key="4">
    <source>
        <dbReference type="EMBL" id="QIB36271.1"/>
    </source>
</evidence>
<feature type="domain" description="FecR protein" evidence="2">
    <location>
        <begin position="135"/>
        <end position="225"/>
    </location>
</feature>
<reference evidence="4 5" key="1">
    <citation type="submission" date="2020-02" db="EMBL/GenBank/DDBJ databases">
        <authorList>
            <person name="Li G."/>
        </authorList>
    </citation>
    <scope>NUCLEOTIDE SEQUENCE [LARGE SCALE GENOMIC DNA]</scope>
    <source>
        <strain evidence="4 5">DSM 102029</strain>
    </source>
</reference>
<evidence type="ECO:0000313" key="5">
    <source>
        <dbReference type="Proteomes" id="UP000464751"/>
    </source>
</evidence>
<dbReference type="KEGG" id="apra:G3A50_14070"/>
<feature type="domain" description="FecR N-terminal" evidence="3">
    <location>
        <begin position="40"/>
        <end position="80"/>
    </location>
</feature>
<dbReference type="AlphaFoldDB" id="A0A6P1YTU1"/>
<dbReference type="InterPro" id="IPR032623">
    <property type="entry name" value="FecR_N"/>
</dbReference>
<dbReference type="Proteomes" id="UP000464751">
    <property type="component" value="Chromosome"/>
</dbReference>
<dbReference type="GO" id="GO:0016989">
    <property type="term" value="F:sigma factor antagonist activity"/>
    <property type="evidence" value="ECO:0007669"/>
    <property type="project" value="TreeGrafter"/>
</dbReference>
<sequence>MAHIHGRKTRSGHGLLGDMDFTANTDRRKAHPDELDTLHREAIDWIVRLTSGESTVEDAERLKVWRARSMDHERAFRRASTAWRKTGGAATTAPHAPRMSRRLFLAGAGAGGALAAGWAGVSLGLLPGFGQIMADYSTGTGEQARIELPDGSTVDLDGASALDAKFTNASRGVRLITGAAAFELAPDARSFQAVIGSGEITARNAAFVVTMSAGSTLVECMRGTVDVTCNGSVRLTAGQRTSFDAAGLSAPEAADIATAAPWRQGLLIFENRPLAEVVADINRHRHGRIVLTSSTLGQRRVDGVFHLARPDEIVTNLANSLKLRLIELPGGLSLLA</sequence>
<organism evidence="4 5">
    <name type="scientific">Ancylobacter pratisalsi</name>
    <dbReference type="NCBI Taxonomy" id="1745854"/>
    <lineage>
        <taxon>Bacteria</taxon>
        <taxon>Pseudomonadati</taxon>
        <taxon>Pseudomonadota</taxon>
        <taxon>Alphaproteobacteria</taxon>
        <taxon>Hyphomicrobiales</taxon>
        <taxon>Xanthobacteraceae</taxon>
        <taxon>Ancylobacter</taxon>
    </lineage>
</organism>
<evidence type="ECO:0000259" key="2">
    <source>
        <dbReference type="Pfam" id="PF04773"/>
    </source>
</evidence>
<dbReference type="PANTHER" id="PTHR30273:SF2">
    <property type="entry name" value="PROTEIN FECR"/>
    <property type="match status" value="1"/>
</dbReference>
<keyword evidence="5" id="KW-1185">Reference proteome</keyword>
<dbReference type="Pfam" id="PF16220">
    <property type="entry name" value="DUF4880"/>
    <property type="match status" value="1"/>
</dbReference>
<dbReference type="Gene3D" id="3.55.50.30">
    <property type="match status" value="1"/>
</dbReference>
<keyword evidence="1" id="KW-0812">Transmembrane</keyword>
<protein>
    <submittedName>
        <fullName evidence="4">DUF4880 domain-containing protein</fullName>
    </submittedName>
</protein>
<dbReference type="InterPro" id="IPR006860">
    <property type="entry name" value="FecR"/>
</dbReference>
<dbReference type="EMBL" id="CP048630">
    <property type="protein sequence ID" value="QIB36271.1"/>
    <property type="molecule type" value="Genomic_DNA"/>
</dbReference>
<evidence type="ECO:0000256" key="1">
    <source>
        <dbReference type="SAM" id="Phobius"/>
    </source>
</evidence>
<keyword evidence="1" id="KW-0472">Membrane</keyword>
<dbReference type="Gene3D" id="2.60.120.1440">
    <property type="match status" value="1"/>
</dbReference>
<dbReference type="InterPro" id="IPR012373">
    <property type="entry name" value="Ferrdict_sens_TM"/>
</dbReference>
<dbReference type="PIRSF" id="PIRSF018266">
    <property type="entry name" value="FecR"/>
    <property type="match status" value="1"/>
</dbReference>
<dbReference type="Pfam" id="PF04773">
    <property type="entry name" value="FecR"/>
    <property type="match status" value="1"/>
</dbReference>
<accession>A0A6P1YTU1</accession>
<proteinExistence type="predicted"/>